<dbReference type="GO" id="GO:0005886">
    <property type="term" value="C:plasma membrane"/>
    <property type="evidence" value="ECO:0007669"/>
    <property type="project" value="UniProtKB-SubCell"/>
</dbReference>
<feature type="transmembrane region" description="Helical" evidence="14">
    <location>
        <begin position="256"/>
        <end position="274"/>
    </location>
</feature>
<feature type="transmembrane region" description="Helical" evidence="14">
    <location>
        <begin position="194"/>
        <end position="213"/>
    </location>
</feature>
<keyword evidence="8 14" id="KW-1133">Transmembrane helix</keyword>
<comment type="function">
    <text evidence="14">Catalyzes the dephosphorylation of undecaprenyl diphosphate (UPP). Confers resistance to bacitracin.</text>
</comment>
<evidence type="ECO:0000256" key="5">
    <source>
        <dbReference type="ARBA" id="ARBA00022475"/>
    </source>
</evidence>
<organism evidence="15 16">
    <name type="scientific">Candidatus Auribacter fodinae</name>
    <dbReference type="NCBI Taxonomy" id="2093366"/>
    <lineage>
        <taxon>Bacteria</taxon>
        <taxon>Pseudomonadati</taxon>
        <taxon>Candidatus Auribacterota</taxon>
        <taxon>Candidatus Auribacteria</taxon>
        <taxon>Candidatus Auribacterales</taxon>
        <taxon>Candidatus Auribacteraceae</taxon>
        <taxon>Candidatus Auribacter</taxon>
    </lineage>
</organism>
<gene>
    <name evidence="14" type="primary">uppP</name>
    <name evidence="15" type="ORF">C4541_12065</name>
</gene>
<dbReference type="GO" id="GO:0071555">
    <property type="term" value="P:cell wall organization"/>
    <property type="evidence" value="ECO:0007669"/>
    <property type="project" value="UniProtKB-KW"/>
</dbReference>
<evidence type="ECO:0000256" key="14">
    <source>
        <dbReference type="HAMAP-Rule" id="MF_01006"/>
    </source>
</evidence>
<keyword evidence="14" id="KW-0961">Cell wall biogenesis/degradation</keyword>
<evidence type="ECO:0000313" key="15">
    <source>
        <dbReference type="EMBL" id="RJP56589.1"/>
    </source>
</evidence>
<comment type="catalytic activity">
    <reaction evidence="13 14">
        <text>di-trans,octa-cis-undecaprenyl diphosphate + H2O = di-trans,octa-cis-undecaprenyl phosphate + phosphate + H(+)</text>
        <dbReference type="Rhea" id="RHEA:28094"/>
        <dbReference type="ChEBI" id="CHEBI:15377"/>
        <dbReference type="ChEBI" id="CHEBI:15378"/>
        <dbReference type="ChEBI" id="CHEBI:43474"/>
        <dbReference type="ChEBI" id="CHEBI:58405"/>
        <dbReference type="ChEBI" id="CHEBI:60392"/>
        <dbReference type="EC" id="3.6.1.27"/>
    </reaction>
</comment>
<evidence type="ECO:0000256" key="6">
    <source>
        <dbReference type="ARBA" id="ARBA00022692"/>
    </source>
</evidence>
<evidence type="ECO:0000256" key="3">
    <source>
        <dbReference type="ARBA" id="ARBA00012374"/>
    </source>
</evidence>
<reference evidence="15 16" key="1">
    <citation type="journal article" date="2017" name="ISME J.">
        <title>Energy and carbon metabolisms in a deep terrestrial subsurface fluid microbial community.</title>
        <authorList>
            <person name="Momper L."/>
            <person name="Jungbluth S.P."/>
            <person name="Lee M.D."/>
            <person name="Amend J.P."/>
        </authorList>
    </citation>
    <scope>NUCLEOTIDE SEQUENCE [LARGE SCALE GENOMIC DNA]</scope>
    <source>
        <strain evidence="15">SURF_26</strain>
    </source>
</reference>
<evidence type="ECO:0000256" key="13">
    <source>
        <dbReference type="ARBA" id="ARBA00047594"/>
    </source>
</evidence>
<accession>A0A3A4QV81</accession>
<evidence type="ECO:0000256" key="4">
    <source>
        <dbReference type="ARBA" id="ARBA00021581"/>
    </source>
</evidence>
<dbReference type="Pfam" id="PF02673">
    <property type="entry name" value="BacA"/>
    <property type="match status" value="1"/>
</dbReference>
<dbReference type="GO" id="GO:0046677">
    <property type="term" value="P:response to antibiotic"/>
    <property type="evidence" value="ECO:0007669"/>
    <property type="project" value="UniProtKB-UniRule"/>
</dbReference>
<evidence type="ECO:0000313" key="16">
    <source>
        <dbReference type="Proteomes" id="UP000266426"/>
    </source>
</evidence>
<comment type="caution">
    <text evidence="15">The sequence shown here is derived from an EMBL/GenBank/DDBJ whole genome shotgun (WGS) entry which is preliminary data.</text>
</comment>
<name>A0A3A4QV81_9BACT</name>
<sequence length="275" mass="30428">MTLISAIILGIVQGLTEFLPISSSGHLVLLQEIIHIDKALEILFDVTVHLGTLVAVVLYYFADIRHMITTFVAHSYKPQTWGDAYKNNLFFKLCVLIILSTFITGVIGISIKDFIEELFLDNPRLVAVALCCTACILLSAELIRKRSKALSSMIWLDALIIGAAQAIALVPGISRSGMTIACAVWLGFTRLESARYSFLLAIPAILAGFTFQVHESISMGFNSEWFLPLITGWISAVIAGIVAIKLILLILKDNRLHWFSLYCVAVAIAVFMYFR</sequence>
<dbReference type="HAMAP" id="MF_01006">
    <property type="entry name" value="Undec_diphosphatase"/>
    <property type="match status" value="1"/>
</dbReference>
<evidence type="ECO:0000256" key="11">
    <source>
        <dbReference type="ARBA" id="ARBA00032707"/>
    </source>
</evidence>
<keyword evidence="9 14" id="KW-0472">Membrane</keyword>
<proteinExistence type="inferred from homology"/>
<comment type="miscellaneous">
    <text evidence="14">Bacitracin is thought to be involved in the inhibition of peptidoglycan synthesis by sequestering undecaprenyl diphosphate, thereby reducing the pool of lipid carrier available.</text>
</comment>
<comment type="similarity">
    <text evidence="2 14">Belongs to the UppP family.</text>
</comment>
<keyword evidence="10 14" id="KW-0046">Antibiotic resistance</keyword>
<feature type="transmembrane region" description="Helical" evidence="14">
    <location>
        <begin position="42"/>
        <end position="62"/>
    </location>
</feature>
<dbReference type="PANTHER" id="PTHR30622:SF2">
    <property type="entry name" value="UNDECAPRENYL-DIPHOSPHATASE"/>
    <property type="match status" value="1"/>
</dbReference>
<feature type="transmembrane region" description="Helical" evidence="14">
    <location>
        <begin position="225"/>
        <end position="250"/>
    </location>
</feature>
<dbReference type="GO" id="GO:0009252">
    <property type="term" value="P:peptidoglycan biosynthetic process"/>
    <property type="evidence" value="ECO:0007669"/>
    <property type="project" value="UniProtKB-KW"/>
</dbReference>
<feature type="transmembrane region" description="Helical" evidence="14">
    <location>
        <begin position="123"/>
        <end position="143"/>
    </location>
</feature>
<keyword evidence="14" id="KW-0133">Cell shape</keyword>
<feature type="transmembrane region" description="Helical" evidence="14">
    <location>
        <begin position="89"/>
        <end position="111"/>
    </location>
</feature>
<evidence type="ECO:0000256" key="12">
    <source>
        <dbReference type="ARBA" id="ARBA00032932"/>
    </source>
</evidence>
<evidence type="ECO:0000256" key="1">
    <source>
        <dbReference type="ARBA" id="ARBA00004651"/>
    </source>
</evidence>
<keyword evidence="6 14" id="KW-0812">Transmembrane</keyword>
<dbReference type="GO" id="GO:0050380">
    <property type="term" value="F:undecaprenyl-diphosphatase activity"/>
    <property type="evidence" value="ECO:0007669"/>
    <property type="project" value="UniProtKB-UniRule"/>
</dbReference>
<evidence type="ECO:0000256" key="7">
    <source>
        <dbReference type="ARBA" id="ARBA00022801"/>
    </source>
</evidence>
<dbReference type="PANTHER" id="PTHR30622">
    <property type="entry name" value="UNDECAPRENYL-DIPHOSPHATASE"/>
    <property type="match status" value="1"/>
</dbReference>
<dbReference type="GO" id="GO:0008360">
    <property type="term" value="P:regulation of cell shape"/>
    <property type="evidence" value="ECO:0007669"/>
    <property type="project" value="UniProtKB-KW"/>
</dbReference>
<keyword evidence="7 14" id="KW-0378">Hydrolase</keyword>
<evidence type="ECO:0000256" key="2">
    <source>
        <dbReference type="ARBA" id="ARBA00010621"/>
    </source>
</evidence>
<protein>
    <recommendedName>
        <fullName evidence="4 14">Undecaprenyl-diphosphatase</fullName>
        <ecNumber evidence="3 14">3.6.1.27</ecNumber>
    </recommendedName>
    <alternativeName>
        <fullName evidence="12 14">Bacitracin resistance protein</fullName>
    </alternativeName>
    <alternativeName>
        <fullName evidence="11 14">Undecaprenyl pyrophosphate phosphatase</fullName>
    </alternativeName>
</protein>
<dbReference type="InterPro" id="IPR003824">
    <property type="entry name" value="UppP"/>
</dbReference>
<keyword evidence="5 14" id="KW-1003">Cell membrane</keyword>
<keyword evidence="14" id="KW-0573">Peptidoglycan synthesis</keyword>
<evidence type="ECO:0000256" key="10">
    <source>
        <dbReference type="ARBA" id="ARBA00023251"/>
    </source>
</evidence>
<evidence type="ECO:0000256" key="9">
    <source>
        <dbReference type="ARBA" id="ARBA00023136"/>
    </source>
</evidence>
<evidence type="ECO:0000256" key="8">
    <source>
        <dbReference type="ARBA" id="ARBA00022989"/>
    </source>
</evidence>
<dbReference type="Proteomes" id="UP000266426">
    <property type="component" value="Unassembled WGS sequence"/>
</dbReference>
<dbReference type="EC" id="3.6.1.27" evidence="3 14"/>
<comment type="subcellular location">
    <subcellularLocation>
        <location evidence="1 14">Cell membrane</location>
        <topology evidence="1 14">Multi-pass membrane protein</topology>
    </subcellularLocation>
</comment>
<dbReference type="EMBL" id="QZJZ01000093">
    <property type="protein sequence ID" value="RJP56589.1"/>
    <property type="molecule type" value="Genomic_DNA"/>
</dbReference>
<dbReference type="AlphaFoldDB" id="A0A3A4QV81"/>